<proteinExistence type="predicted"/>
<dbReference type="GO" id="GO:1990281">
    <property type="term" value="C:efflux pump complex"/>
    <property type="evidence" value="ECO:0007669"/>
    <property type="project" value="TreeGrafter"/>
</dbReference>
<gene>
    <name evidence="7" type="ORF">METZ01_LOCUS326500</name>
</gene>
<organism evidence="7">
    <name type="scientific">marine metagenome</name>
    <dbReference type="NCBI Taxonomy" id="408172"/>
    <lineage>
        <taxon>unclassified sequences</taxon>
        <taxon>metagenomes</taxon>
        <taxon>ecological metagenomes</taxon>
    </lineage>
</organism>
<name>A0A382PK69_9ZZZZ</name>
<reference evidence="7" key="1">
    <citation type="submission" date="2018-05" db="EMBL/GenBank/DDBJ databases">
        <authorList>
            <person name="Lanie J.A."/>
            <person name="Ng W.-L."/>
            <person name="Kazmierczak K.M."/>
            <person name="Andrzejewski T.M."/>
            <person name="Davidsen T.M."/>
            <person name="Wayne K.J."/>
            <person name="Tettelin H."/>
            <person name="Glass J.I."/>
            <person name="Rusch D."/>
            <person name="Podicherti R."/>
            <person name="Tsui H.-C.T."/>
            <person name="Winkler M.E."/>
        </authorList>
    </citation>
    <scope>NUCLEOTIDE SEQUENCE</scope>
</reference>
<dbReference type="Gene3D" id="1.20.1600.10">
    <property type="entry name" value="Outer membrane efflux proteins (OEP)"/>
    <property type="match status" value="1"/>
</dbReference>
<keyword evidence="5" id="KW-0472">Membrane</keyword>
<evidence type="ECO:0000256" key="4">
    <source>
        <dbReference type="ARBA" id="ARBA00022692"/>
    </source>
</evidence>
<comment type="subcellular location">
    <subcellularLocation>
        <location evidence="1">Cell outer membrane</location>
    </subcellularLocation>
</comment>
<sequence>MMLAMALLLVWGSFSLAQEHLHLTTTTAIERAMEYNESVLIAGSQRRGARHRLREARADGLPSLDANFNYTRNWLLPTFIFADQIVKIGSDNNLTGALTLRQPLYTGGRVRGGLRRARHEVASSKQGQRLIQQQIAAQVEVAIYDHLLAAEILEVNRIALARARSNLQQVSALHRVGQASEFDLTRARVQVSTAGADSVARASQFEVAEMALKDLIGVSLGQQIVLDAQFRQRTSLPTLDLQGLIETAQKRR</sequence>
<dbReference type="EMBL" id="UINC01107915">
    <property type="protein sequence ID" value="SVC73646.1"/>
    <property type="molecule type" value="Genomic_DNA"/>
</dbReference>
<keyword evidence="4" id="KW-0812">Transmembrane</keyword>
<accession>A0A382PK69</accession>
<dbReference type="SUPFAM" id="SSF56954">
    <property type="entry name" value="Outer membrane efflux proteins (OEP)"/>
    <property type="match status" value="1"/>
</dbReference>
<protein>
    <recommendedName>
        <fullName evidence="8">TolC family protein</fullName>
    </recommendedName>
</protein>
<evidence type="ECO:0000256" key="5">
    <source>
        <dbReference type="ARBA" id="ARBA00023136"/>
    </source>
</evidence>
<keyword evidence="3" id="KW-1134">Transmembrane beta strand</keyword>
<keyword evidence="2" id="KW-0813">Transport</keyword>
<dbReference type="AlphaFoldDB" id="A0A382PK69"/>
<dbReference type="GO" id="GO:0009279">
    <property type="term" value="C:cell outer membrane"/>
    <property type="evidence" value="ECO:0007669"/>
    <property type="project" value="UniProtKB-SubCell"/>
</dbReference>
<dbReference type="PANTHER" id="PTHR30026:SF20">
    <property type="entry name" value="OUTER MEMBRANE PROTEIN TOLC"/>
    <property type="match status" value="1"/>
</dbReference>
<feature type="non-terminal residue" evidence="7">
    <location>
        <position position="252"/>
    </location>
</feature>
<evidence type="ECO:0000256" key="3">
    <source>
        <dbReference type="ARBA" id="ARBA00022452"/>
    </source>
</evidence>
<dbReference type="InterPro" id="IPR051906">
    <property type="entry name" value="TolC-like"/>
</dbReference>
<dbReference type="GO" id="GO:0015562">
    <property type="term" value="F:efflux transmembrane transporter activity"/>
    <property type="evidence" value="ECO:0007669"/>
    <property type="project" value="InterPro"/>
</dbReference>
<dbReference type="PANTHER" id="PTHR30026">
    <property type="entry name" value="OUTER MEMBRANE PROTEIN TOLC"/>
    <property type="match status" value="1"/>
</dbReference>
<evidence type="ECO:0000256" key="2">
    <source>
        <dbReference type="ARBA" id="ARBA00022448"/>
    </source>
</evidence>
<dbReference type="Pfam" id="PF02321">
    <property type="entry name" value="OEP"/>
    <property type="match status" value="1"/>
</dbReference>
<evidence type="ECO:0000313" key="7">
    <source>
        <dbReference type="EMBL" id="SVC73646.1"/>
    </source>
</evidence>
<dbReference type="InterPro" id="IPR003423">
    <property type="entry name" value="OMP_efflux"/>
</dbReference>
<evidence type="ECO:0008006" key="8">
    <source>
        <dbReference type="Google" id="ProtNLM"/>
    </source>
</evidence>
<evidence type="ECO:0000256" key="6">
    <source>
        <dbReference type="ARBA" id="ARBA00023237"/>
    </source>
</evidence>
<keyword evidence="6" id="KW-0998">Cell outer membrane</keyword>
<evidence type="ECO:0000256" key="1">
    <source>
        <dbReference type="ARBA" id="ARBA00004442"/>
    </source>
</evidence>
<dbReference type="GO" id="GO:0015288">
    <property type="term" value="F:porin activity"/>
    <property type="evidence" value="ECO:0007669"/>
    <property type="project" value="TreeGrafter"/>
</dbReference>